<proteinExistence type="predicted"/>
<evidence type="ECO:0000313" key="2">
    <source>
        <dbReference type="Proteomes" id="UP000005316"/>
    </source>
</evidence>
<accession>F9DT47</accession>
<sequence>MSQKQKRKAPSSLKRSKRLVLAVFINKSLCSFIAEGFVCLEMNFKVVIISEQVNKEPRKTQL</sequence>
<dbReference type="Proteomes" id="UP000005316">
    <property type="component" value="Unassembled WGS sequence"/>
</dbReference>
<organism evidence="1 2">
    <name type="scientific">Sporosarcina newyorkensis 2681</name>
    <dbReference type="NCBI Taxonomy" id="1027292"/>
    <lineage>
        <taxon>Bacteria</taxon>
        <taxon>Bacillati</taxon>
        <taxon>Bacillota</taxon>
        <taxon>Bacilli</taxon>
        <taxon>Bacillales</taxon>
        <taxon>Caryophanaceae</taxon>
        <taxon>Sporosarcina</taxon>
    </lineage>
</organism>
<name>F9DT47_9BACL</name>
<dbReference type="EMBL" id="AFPZ01000063">
    <property type="protein sequence ID" value="EGQ26029.1"/>
    <property type="molecule type" value="Genomic_DNA"/>
</dbReference>
<reference evidence="1 2" key="1">
    <citation type="submission" date="2011-04" db="EMBL/GenBank/DDBJ databases">
        <authorList>
            <person name="Muzny D."/>
            <person name="Qin X."/>
            <person name="Deng J."/>
            <person name="Jiang H."/>
            <person name="Liu Y."/>
            <person name="Qu J."/>
            <person name="Song X.-Z."/>
            <person name="Zhang L."/>
            <person name="Thornton R."/>
            <person name="Coyle M."/>
            <person name="Francisco L."/>
            <person name="Jackson L."/>
            <person name="Javaid M."/>
            <person name="Korchina V."/>
            <person name="Kovar C."/>
            <person name="Mata R."/>
            <person name="Mathew T."/>
            <person name="Ngo R."/>
            <person name="Nguyen L."/>
            <person name="Nguyen N."/>
            <person name="Okwuonu G."/>
            <person name="Ongeri F."/>
            <person name="Pham C."/>
            <person name="Simmons D."/>
            <person name="Wilczek-Boney K."/>
            <person name="Hale W."/>
            <person name="Jakkamsetti A."/>
            <person name="Pham P."/>
            <person name="Ruth R."/>
            <person name="San Lucas F."/>
            <person name="Warren J."/>
            <person name="Zhang J."/>
            <person name="Zhao Z."/>
            <person name="Zhou C."/>
            <person name="Zhu D."/>
            <person name="Lee S."/>
            <person name="Bess C."/>
            <person name="Blankenburg K."/>
            <person name="Forbes L."/>
            <person name="Fu Q."/>
            <person name="Gubbala S."/>
            <person name="Hirani K."/>
            <person name="Jayaseelan J.C."/>
            <person name="Lara F."/>
            <person name="Munidasa M."/>
            <person name="Palculict T."/>
            <person name="Patil S."/>
            <person name="Pu L.-L."/>
            <person name="Saada N."/>
            <person name="Tang L."/>
            <person name="Weissenberger G."/>
            <person name="Zhu Y."/>
            <person name="Hemphill L."/>
            <person name="Shang Y."/>
            <person name="Youmans B."/>
            <person name="Ayvaz T."/>
            <person name="Ross M."/>
            <person name="Santibanez J."/>
            <person name="Aqrawi P."/>
            <person name="Gross S."/>
            <person name="Joshi V."/>
            <person name="Fowler G."/>
            <person name="Nazareth L."/>
            <person name="Reid J."/>
            <person name="Worley K."/>
            <person name="Petrosino J."/>
            <person name="Highlander S."/>
            <person name="Gibbs R."/>
        </authorList>
    </citation>
    <scope>NUCLEOTIDE SEQUENCE [LARGE SCALE GENOMIC DNA]</scope>
    <source>
        <strain evidence="1 2">2681</strain>
    </source>
</reference>
<gene>
    <name evidence="1" type="ORF">HMPREF9372_1978</name>
</gene>
<comment type="caution">
    <text evidence="1">The sequence shown here is derived from an EMBL/GenBank/DDBJ whole genome shotgun (WGS) entry which is preliminary data.</text>
</comment>
<evidence type="ECO:0000313" key="1">
    <source>
        <dbReference type="EMBL" id="EGQ26029.1"/>
    </source>
</evidence>
<dbReference type="HOGENOM" id="CLU_2901990_0_0_9"/>
<dbReference type="AlphaFoldDB" id="F9DT47"/>
<protein>
    <submittedName>
        <fullName evidence="1">Uncharacterized protein</fullName>
    </submittedName>
</protein>